<dbReference type="OrthoDB" id="5814659at2"/>
<keyword evidence="2" id="KW-1185">Reference proteome</keyword>
<dbReference type="AlphaFoldDB" id="L8JGE2"/>
<sequence length="163" mass="18409">MIRFIQFLLACSVLAGVGYFILHDVDQAQEEKHEKYQFLSVMYKPESDEYRNLYEFHATLDDVPMPVGTWESQHDPEFHYLLKVNSNGGFVLSINPHANDHSEGAVTGALKITGKAFKAHHVVGTAKHFIPKSGHLVVKSFSDKELQIVHPQSMKPIIFTFVG</sequence>
<name>L8JGE2_9GAMM</name>
<dbReference type="Proteomes" id="UP000011134">
    <property type="component" value="Unassembled WGS sequence"/>
</dbReference>
<evidence type="ECO:0000313" key="2">
    <source>
        <dbReference type="Proteomes" id="UP000011134"/>
    </source>
</evidence>
<comment type="caution">
    <text evidence="1">The sequence shown here is derived from an EMBL/GenBank/DDBJ whole genome shotgun (WGS) entry which is preliminary data.</text>
</comment>
<accession>L8JGE2</accession>
<evidence type="ECO:0000313" key="1">
    <source>
        <dbReference type="EMBL" id="ELR66584.1"/>
    </source>
</evidence>
<organism evidence="1 2">
    <name type="scientific">Photobacterium marinum</name>
    <dbReference type="NCBI Taxonomy" id="1056511"/>
    <lineage>
        <taxon>Bacteria</taxon>
        <taxon>Pseudomonadati</taxon>
        <taxon>Pseudomonadota</taxon>
        <taxon>Gammaproteobacteria</taxon>
        <taxon>Vibrionales</taxon>
        <taxon>Vibrionaceae</taxon>
        <taxon>Photobacterium</taxon>
    </lineage>
</organism>
<gene>
    <name evidence="1" type="ORF">C942_04282</name>
</gene>
<dbReference type="RefSeq" id="WP_007463350.1">
    <property type="nucleotide sequence ID" value="NZ_AMZO01000006.1"/>
</dbReference>
<dbReference type="PATRIC" id="fig|1056511.3.peg.1111"/>
<dbReference type="EMBL" id="AMZO01000006">
    <property type="protein sequence ID" value="ELR66584.1"/>
    <property type="molecule type" value="Genomic_DNA"/>
</dbReference>
<reference evidence="1 2" key="1">
    <citation type="submission" date="2012-12" db="EMBL/GenBank/DDBJ databases">
        <title>Genome Assembly of Photobacterium sp. AK15.</title>
        <authorList>
            <person name="Khatri I."/>
            <person name="Vaidya B."/>
            <person name="Srinivas T.N.R."/>
            <person name="Subramanian S."/>
            <person name="Pinnaka A."/>
        </authorList>
    </citation>
    <scope>NUCLEOTIDE SEQUENCE [LARGE SCALE GENOMIC DNA]</scope>
    <source>
        <strain evidence="1 2">AK15</strain>
    </source>
</reference>
<proteinExistence type="predicted"/>
<protein>
    <submittedName>
        <fullName evidence="1">Uncharacterized protein</fullName>
    </submittedName>
</protein>